<organism evidence="1">
    <name type="scientific">Spongospora subterranea</name>
    <dbReference type="NCBI Taxonomy" id="70186"/>
    <lineage>
        <taxon>Eukaryota</taxon>
        <taxon>Sar</taxon>
        <taxon>Rhizaria</taxon>
        <taxon>Endomyxa</taxon>
        <taxon>Phytomyxea</taxon>
        <taxon>Plasmodiophorida</taxon>
        <taxon>Plasmodiophoridae</taxon>
        <taxon>Spongospora</taxon>
    </lineage>
</organism>
<name>A0A0H5RWM5_9EUKA</name>
<sequence length="101" mass="10905">VRVRHRGAGAALEPAGAAIVVGPGECTTVTVPRLAFVAAACSRRTWYVSNVVVEEVDARLQVLANGRSHNWGRVHFRRLDGGVRDCRSFRALEPARSAQVA</sequence>
<reference evidence="1" key="1">
    <citation type="submission" date="2015-04" db="EMBL/GenBank/DDBJ databases">
        <title>The genome sequence of the plant pathogenic Rhizarian Plasmodiophora brassicae reveals insights in its biotrophic life cycle and the origin of chitin synthesis.</title>
        <authorList>
            <person name="Schwelm A."/>
            <person name="Fogelqvist J."/>
            <person name="Knaust A."/>
            <person name="Julke S."/>
            <person name="Lilja T."/>
            <person name="Dhandapani V."/>
            <person name="Bonilla-Rosso G."/>
            <person name="Karlsson M."/>
            <person name="Shevchenko A."/>
            <person name="Choi S.R."/>
            <person name="Kim H.G."/>
            <person name="Park J.Y."/>
            <person name="Lim Y.P."/>
            <person name="Ludwig-Muller J."/>
            <person name="Dixelius C."/>
        </authorList>
    </citation>
    <scope>NUCLEOTIDE SEQUENCE</scope>
    <source>
        <tissue evidence="1">Potato root galls</tissue>
    </source>
</reference>
<protein>
    <submittedName>
        <fullName evidence="1">Uncharacterized protein</fullName>
    </submittedName>
</protein>
<proteinExistence type="predicted"/>
<dbReference type="EMBL" id="HACM01012712">
    <property type="protein sequence ID" value="CRZ13154.1"/>
    <property type="molecule type" value="Transcribed_RNA"/>
</dbReference>
<feature type="non-terminal residue" evidence="1">
    <location>
        <position position="1"/>
    </location>
</feature>
<feature type="non-terminal residue" evidence="1">
    <location>
        <position position="101"/>
    </location>
</feature>
<evidence type="ECO:0000313" key="1">
    <source>
        <dbReference type="EMBL" id="CRZ13154.1"/>
    </source>
</evidence>
<dbReference type="AlphaFoldDB" id="A0A0H5RWM5"/>
<accession>A0A0H5RWM5</accession>